<gene>
    <name evidence="1" type="ORF">LPLAT_LOCUS168</name>
</gene>
<dbReference type="EMBL" id="OZ034824">
    <property type="protein sequence ID" value="CAL1673227.1"/>
    <property type="molecule type" value="Genomic_DNA"/>
</dbReference>
<dbReference type="AlphaFoldDB" id="A0AAV2N148"/>
<dbReference type="Proteomes" id="UP001497644">
    <property type="component" value="Chromosome 1"/>
</dbReference>
<name>A0AAV2N148_9HYME</name>
<proteinExistence type="predicted"/>
<protein>
    <submittedName>
        <fullName evidence="1">Uncharacterized protein</fullName>
    </submittedName>
</protein>
<evidence type="ECO:0000313" key="2">
    <source>
        <dbReference type="Proteomes" id="UP001497644"/>
    </source>
</evidence>
<organism evidence="1 2">
    <name type="scientific">Lasius platythorax</name>
    <dbReference type="NCBI Taxonomy" id="488582"/>
    <lineage>
        <taxon>Eukaryota</taxon>
        <taxon>Metazoa</taxon>
        <taxon>Ecdysozoa</taxon>
        <taxon>Arthropoda</taxon>
        <taxon>Hexapoda</taxon>
        <taxon>Insecta</taxon>
        <taxon>Pterygota</taxon>
        <taxon>Neoptera</taxon>
        <taxon>Endopterygota</taxon>
        <taxon>Hymenoptera</taxon>
        <taxon>Apocrita</taxon>
        <taxon>Aculeata</taxon>
        <taxon>Formicoidea</taxon>
        <taxon>Formicidae</taxon>
        <taxon>Formicinae</taxon>
        <taxon>Lasius</taxon>
        <taxon>Lasius</taxon>
    </lineage>
</organism>
<sequence length="70" mass="7887">MNGASSTHCVLGNAHEALTKIDRPPWPSSIEMPPSWTFSENGTGVLPSPEDRRRHFYLSRNKTPLQNKHC</sequence>
<reference evidence="1 2" key="1">
    <citation type="submission" date="2024-04" db="EMBL/GenBank/DDBJ databases">
        <authorList>
            <consortium name="Molecular Ecology Group"/>
        </authorList>
    </citation>
    <scope>NUCLEOTIDE SEQUENCE [LARGE SCALE GENOMIC DNA]</scope>
</reference>
<evidence type="ECO:0000313" key="1">
    <source>
        <dbReference type="EMBL" id="CAL1673227.1"/>
    </source>
</evidence>
<accession>A0AAV2N148</accession>
<keyword evidence="2" id="KW-1185">Reference proteome</keyword>